<accession>A0A9Q4C6V6</accession>
<comment type="caution">
    <text evidence="9">The sequence shown here is derived from an EMBL/GenBank/DDBJ whole genome shotgun (WGS) entry which is preliminary data.</text>
</comment>
<dbReference type="Proteomes" id="UP001081709">
    <property type="component" value="Unassembled WGS sequence"/>
</dbReference>
<evidence type="ECO:0000256" key="7">
    <source>
        <dbReference type="SAM" id="Phobius"/>
    </source>
</evidence>
<dbReference type="Pfam" id="PF00950">
    <property type="entry name" value="ABC-3"/>
    <property type="match status" value="1"/>
</dbReference>
<comment type="similarity">
    <text evidence="2 6">Belongs to the ABC-3 integral membrane protein family.</text>
</comment>
<feature type="transmembrane region" description="Helical" evidence="7">
    <location>
        <begin position="76"/>
        <end position="97"/>
    </location>
</feature>
<feature type="transmembrane region" description="Helical" evidence="7">
    <location>
        <begin position="265"/>
        <end position="288"/>
    </location>
</feature>
<organism evidence="9 10">
    <name type="scientific">Corynebacterium pygosceleis</name>
    <dbReference type="NCBI Taxonomy" id="2800406"/>
    <lineage>
        <taxon>Bacteria</taxon>
        <taxon>Bacillati</taxon>
        <taxon>Actinomycetota</taxon>
        <taxon>Actinomycetes</taxon>
        <taxon>Mycobacteriales</taxon>
        <taxon>Corynebacteriaceae</taxon>
        <taxon>Corynebacterium</taxon>
    </lineage>
</organism>
<keyword evidence="5 7" id="KW-0472">Membrane</keyword>
<keyword evidence="6" id="KW-0813">Transport</keyword>
<name>A0A9Q4C6V6_9CORY</name>
<sequence>MSFFDSTLWTILQLPILEIVIVGVLAGLVGVLAVLHQRVFFVESVAHGTFPGAILGVVLGKGLSDGWNLDNDTRHAVLSLFLFAGALLACVPLSWLMHRLTRIAGQSSQASAGIVLTLGFALGYFLSKWFQPLPLKIESFLTGSVLSVNRTDVLAAAAVLVITLVVLLTFGRQLIFYAFDGGGYRAAGHSATVAEGVILGLICAAIVVVIPAVGTILSIALVAAPAAGLQPLVKSTLGLFIAAPVAGVAIGAVGLALAVKADLSAGGMIALTAGVFYVGCLVVGRLLAGRG</sequence>
<evidence type="ECO:0000256" key="2">
    <source>
        <dbReference type="ARBA" id="ARBA00008034"/>
    </source>
</evidence>
<protein>
    <submittedName>
        <fullName evidence="9">Metal ABC transporter permease</fullName>
    </submittedName>
</protein>
<reference evidence="9" key="1">
    <citation type="submission" date="2022-11" db="EMBL/GenBank/DDBJ databases">
        <title>Corynebacterium sp. isolated from Penguins.</title>
        <authorList>
            <person name="Sedlar K."/>
            <person name="Svec P."/>
        </authorList>
    </citation>
    <scope>NUCLEOTIDE SEQUENCE</scope>
    <source>
        <strain evidence="8">P7003</strain>
        <strain evidence="9">P7374</strain>
    </source>
</reference>
<keyword evidence="3 6" id="KW-0812">Transmembrane</keyword>
<dbReference type="AlphaFoldDB" id="A0A9Q4C6V6"/>
<dbReference type="SUPFAM" id="SSF81345">
    <property type="entry name" value="ABC transporter involved in vitamin B12 uptake, BtuC"/>
    <property type="match status" value="1"/>
</dbReference>
<evidence type="ECO:0000313" key="10">
    <source>
        <dbReference type="Proteomes" id="UP001071478"/>
    </source>
</evidence>
<evidence type="ECO:0000256" key="4">
    <source>
        <dbReference type="ARBA" id="ARBA00022989"/>
    </source>
</evidence>
<evidence type="ECO:0000256" key="3">
    <source>
        <dbReference type="ARBA" id="ARBA00022692"/>
    </source>
</evidence>
<feature type="transmembrane region" description="Helical" evidence="7">
    <location>
        <begin position="236"/>
        <end position="259"/>
    </location>
</feature>
<feature type="transmembrane region" description="Helical" evidence="7">
    <location>
        <begin position="153"/>
        <end position="177"/>
    </location>
</feature>
<dbReference type="GO" id="GO:0055085">
    <property type="term" value="P:transmembrane transport"/>
    <property type="evidence" value="ECO:0007669"/>
    <property type="project" value="InterPro"/>
</dbReference>
<dbReference type="InterPro" id="IPR037294">
    <property type="entry name" value="ABC_BtuC-like"/>
</dbReference>
<evidence type="ECO:0000256" key="1">
    <source>
        <dbReference type="ARBA" id="ARBA00004141"/>
    </source>
</evidence>
<evidence type="ECO:0000256" key="5">
    <source>
        <dbReference type="ARBA" id="ARBA00023136"/>
    </source>
</evidence>
<evidence type="ECO:0000313" key="9">
    <source>
        <dbReference type="EMBL" id="MCX7468059.1"/>
    </source>
</evidence>
<dbReference type="Gene3D" id="1.10.3470.10">
    <property type="entry name" value="ABC transporter involved in vitamin B12 uptake, BtuC"/>
    <property type="match status" value="1"/>
</dbReference>
<feature type="transmembrane region" description="Helical" evidence="7">
    <location>
        <begin position="197"/>
        <end position="224"/>
    </location>
</feature>
<dbReference type="EMBL" id="JAPMKU010000002">
    <property type="protein sequence ID" value="MCX7468059.1"/>
    <property type="molecule type" value="Genomic_DNA"/>
</dbReference>
<dbReference type="InterPro" id="IPR001626">
    <property type="entry name" value="ABC_TroCD"/>
</dbReference>
<dbReference type="RefSeq" id="WP_200253713.1">
    <property type="nucleotide sequence ID" value="NZ_JAENIQ020000001.1"/>
</dbReference>
<evidence type="ECO:0000313" key="8">
    <source>
        <dbReference type="EMBL" id="MCX7444849.1"/>
    </source>
</evidence>
<keyword evidence="4 7" id="KW-1133">Transmembrane helix</keyword>
<dbReference type="PANTHER" id="PTHR30477">
    <property type="entry name" value="ABC-TRANSPORTER METAL-BINDING PROTEIN"/>
    <property type="match status" value="1"/>
</dbReference>
<feature type="transmembrane region" description="Helical" evidence="7">
    <location>
        <begin position="12"/>
        <end position="35"/>
    </location>
</feature>
<keyword evidence="11" id="KW-1185">Reference proteome</keyword>
<dbReference type="EMBL" id="JAPMKV010000003">
    <property type="protein sequence ID" value="MCX7444849.1"/>
    <property type="molecule type" value="Genomic_DNA"/>
</dbReference>
<evidence type="ECO:0000313" key="11">
    <source>
        <dbReference type="Proteomes" id="UP001081709"/>
    </source>
</evidence>
<dbReference type="GO" id="GO:0043190">
    <property type="term" value="C:ATP-binding cassette (ABC) transporter complex"/>
    <property type="evidence" value="ECO:0007669"/>
    <property type="project" value="InterPro"/>
</dbReference>
<dbReference type="Proteomes" id="UP001071478">
    <property type="component" value="Unassembled WGS sequence"/>
</dbReference>
<evidence type="ECO:0000256" key="6">
    <source>
        <dbReference type="RuleBase" id="RU003943"/>
    </source>
</evidence>
<comment type="subcellular location">
    <subcellularLocation>
        <location evidence="6">Cell membrane</location>
        <topology evidence="6">Multi-pass membrane protein</topology>
    </subcellularLocation>
    <subcellularLocation>
        <location evidence="1">Membrane</location>
        <topology evidence="1">Multi-pass membrane protein</topology>
    </subcellularLocation>
</comment>
<gene>
    <name evidence="8" type="ORF">OS125_06270</name>
    <name evidence="9" type="ORF">OS129_04080</name>
</gene>
<proteinExistence type="inferred from homology"/>
<dbReference type="PANTHER" id="PTHR30477:SF21">
    <property type="entry name" value="ABC-3 PROTEIN"/>
    <property type="match status" value="1"/>
</dbReference>
<feature type="transmembrane region" description="Helical" evidence="7">
    <location>
        <begin position="109"/>
        <end position="126"/>
    </location>
</feature>